<keyword evidence="2" id="KW-0813">Transport</keyword>
<feature type="transmembrane region" description="Helical" evidence="7">
    <location>
        <begin position="92"/>
        <end position="111"/>
    </location>
</feature>
<dbReference type="RefSeq" id="WP_101376861.1">
    <property type="nucleotide sequence ID" value="NZ_CP061007.1"/>
</dbReference>
<evidence type="ECO:0000256" key="6">
    <source>
        <dbReference type="ARBA" id="ARBA00023136"/>
    </source>
</evidence>
<dbReference type="Gene3D" id="1.20.1720.10">
    <property type="entry name" value="Multidrug resistance protein D"/>
    <property type="match status" value="1"/>
</dbReference>
<dbReference type="PANTHER" id="PTHR42718:SF49">
    <property type="entry name" value="EXPORT PROTEIN"/>
    <property type="match status" value="1"/>
</dbReference>
<dbReference type="PANTHER" id="PTHR42718">
    <property type="entry name" value="MAJOR FACILITATOR SUPERFAMILY MULTIDRUG TRANSPORTER MFSC"/>
    <property type="match status" value="1"/>
</dbReference>
<evidence type="ECO:0000256" key="3">
    <source>
        <dbReference type="ARBA" id="ARBA00022475"/>
    </source>
</evidence>
<comment type="caution">
    <text evidence="9">The sequence shown here is derived from an EMBL/GenBank/DDBJ whole genome shotgun (WGS) entry which is preliminary data.</text>
</comment>
<evidence type="ECO:0000256" key="2">
    <source>
        <dbReference type="ARBA" id="ARBA00022448"/>
    </source>
</evidence>
<feature type="transmembrane region" description="Helical" evidence="7">
    <location>
        <begin position="178"/>
        <end position="195"/>
    </location>
</feature>
<reference evidence="9" key="1">
    <citation type="submission" date="2017-12" db="EMBL/GenBank/DDBJ databases">
        <title>Sequencing the genomes of 1000 Actinobacteria strains.</title>
        <authorList>
            <person name="Klenk H.-P."/>
        </authorList>
    </citation>
    <scope>NUCLEOTIDE SEQUENCE [LARGE SCALE GENOMIC DNA]</scope>
    <source>
        <strain evidence="9">DSM 44228</strain>
    </source>
</reference>
<sequence>MTEASSEESAAARLKEQPWSPGQKRLLTVVAVAVGMAGIDTTIVNVALPRMSTDLSLSLSGMQWVVDGYSLVYGASLLAAGVLADRIGFRKVFGIGVLAFALASMLITIAQTPGVLIGARAVQGLAAAVLTASGLAQLTAGFTGGQRARALGIYTTVGSVSFVVGPLLGGVLVDGPGWRWAFLINLPISMAVLIASRGTPGDQRNADRKLDLTGLLLASAALFFITYCIISVAGRGWGDAVVLGSLIAAIVLFAVFILAEHRLRHPLVDLSLFRQRNYSGALVILFAVVASFFGLMTYLGIWFQQIRGYSALAAGSALLPIILPFLVTAPWGGKLLSRYSTSAVTTTAVALTLLGLLPLTLITTDTSWLLLGPAFVLLGAGGGLCQAPIMAAALGGVPVERAGLASGIANSMRPLGVVVGVAALGTLLSANVHSVLGGQLGDMGFPVERAAQIAHEVAAGRIVAHPQISADLLRDAFSSGLSTVVIGSIVFSVVAAVLSVKMLPRQRPE</sequence>
<feature type="transmembrane region" description="Helical" evidence="7">
    <location>
        <begin position="343"/>
        <end position="362"/>
    </location>
</feature>
<keyword evidence="4 7" id="KW-0812">Transmembrane</keyword>
<dbReference type="GO" id="GO:0005886">
    <property type="term" value="C:plasma membrane"/>
    <property type="evidence" value="ECO:0007669"/>
    <property type="project" value="UniProtKB-SubCell"/>
</dbReference>
<dbReference type="GO" id="GO:0022857">
    <property type="term" value="F:transmembrane transporter activity"/>
    <property type="evidence" value="ECO:0007669"/>
    <property type="project" value="InterPro"/>
</dbReference>
<organism evidence="9 10">
    <name type="scientific">Saccharopolyspora spinosa</name>
    <dbReference type="NCBI Taxonomy" id="60894"/>
    <lineage>
        <taxon>Bacteria</taxon>
        <taxon>Bacillati</taxon>
        <taxon>Actinomycetota</taxon>
        <taxon>Actinomycetes</taxon>
        <taxon>Pseudonocardiales</taxon>
        <taxon>Pseudonocardiaceae</taxon>
        <taxon>Saccharopolyspora</taxon>
    </lineage>
</organism>
<accession>A0A2N3Y6F4</accession>
<feature type="transmembrane region" description="Helical" evidence="7">
    <location>
        <begin position="117"/>
        <end position="139"/>
    </location>
</feature>
<proteinExistence type="predicted"/>
<evidence type="ECO:0000256" key="5">
    <source>
        <dbReference type="ARBA" id="ARBA00022989"/>
    </source>
</evidence>
<evidence type="ECO:0000313" key="9">
    <source>
        <dbReference type="EMBL" id="PKW18441.1"/>
    </source>
</evidence>
<keyword evidence="5 7" id="KW-1133">Transmembrane helix</keyword>
<dbReference type="SUPFAM" id="SSF103473">
    <property type="entry name" value="MFS general substrate transporter"/>
    <property type="match status" value="1"/>
</dbReference>
<dbReference type="Proteomes" id="UP000233786">
    <property type="component" value="Unassembled WGS sequence"/>
</dbReference>
<keyword evidence="3" id="KW-1003">Cell membrane</keyword>
<feature type="transmembrane region" description="Helical" evidence="7">
    <location>
        <begin position="26"/>
        <end position="48"/>
    </location>
</feature>
<feature type="transmembrane region" description="Helical" evidence="7">
    <location>
        <begin position="68"/>
        <end position="85"/>
    </location>
</feature>
<feature type="domain" description="Major facilitator superfamily (MFS) profile" evidence="8">
    <location>
        <begin position="26"/>
        <end position="507"/>
    </location>
</feature>
<evidence type="ECO:0000313" key="10">
    <source>
        <dbReference type="Proteomes" id="UP000233786"/>
    </source>
</evidence>
<dbReference type="InterPro" id="IPR036259">
    <property type="entry name" value="MFS_trans_sf"/>
</dbReference>
<dbReference type="Gene3D" id="1.20.1250.20">
    <property type="entry name" value="MFS general substrate transporter like domains"/>
    <property type="match status" value="1"/>
</dbReference>
<feature type="transmembrane region" description="Helical" evidence="7">
    <location>
        <begin position="481"/>
        <end position="500"/>
    </location>
</feature>
<gene>
    <name evidence="9" type="ORF">A8926_6522</name>
</gene>
<evidence type="ECO:0000256" key="7">
    <source>
        <dbReference type="SAM" id="Phobius"/>
    </source>
</evidence>
<dbReference type="InterPro" id="IPR020846">
    <property type="entry name" value="MFS_dom"/>
</dbReference>
<name>A0A2N3Y6F4_SACSN</name>
<evidence type="ECO:0000256" key="4">
    <source>
        <dbReference type="ARBA" id="ARBA00022692"/>
    </source>
</evidence>
<feature type="transmembrane region" description="Helical" evidence="7">
    <location>
        <begin position="151"/>
        <end position="172"/>
    </location>
</feature>
<dbReference type="EMBL" id="PJNB01000001">
    <property type="protein sequence ID" value="PKW18441.1"/>
    <property type="molecule type" value="Genomic_DNA"/>
</dbReference>
<dbReference type="CDD" id="cd17321">
    <property type="entry name" value="MFS_MMR_MDR_like"/>
    <property type="match status" value="1"/>
</dbReference>
<comment type="subcellular location">
    <subcellularLocation>
        <location evidence="1">Cell membrane</location>
        <topology evidence="1">Multi-pass membrane protein</topology>
    </subcellularLocation>
</comment>
<evidence type="ECO:0000259" key="8">
    <source>
        <dbReference type="PROSITE" id="PS50850"/>
    </source>
</evidence>
<dbReference type="InterPro" id="IPR004638">
    <property type="entry name" value="EmrB-like"/>
</dbReference>
<feature type="transmembrane region" description="Helical" evidence="7">
    <location>
        <begin position="309"/>
        <end position="331"/>
    </location>
</feature>
<dbReference type="NCBIfam" id="TIGR00711">
    <property type="entry name" value="efflux_EmrB"/>
    <property type="match status" value="1"/>
</dbReference>
<feature type="transmembrane region" description="Helical" evidence="7">
    <location>
        <begin position="240"/>
        <end position="259"/>
    </location>
</feature>
<protein>
    <submittedName>
        <fullName evidence="9">EmrB/QacA subfamily drug resistance transporter</fullName>
    </submittedName>
</protein>
<feature type="transmembrane region" description="Helical" evidence="7">
    <location>
        <begin position="368"/>
        <end position="394"/>
    </location>
</feature>
<evidence type="ECO:0000256" key="1">
    <source>
        <dbReference type="ARBA" id="ARBA00004651"/>
    </source>
</evidence>
<dbReference type="PROSITE" id="PS50850">
    <property type="entry name" value="MFS"/>
    <property type="match status" value="1"/>
</dbReference>
<dbReference type="PRINTS" id="PR01036">
    <property type="entry name" value="TCRTETB"/>
</dbReference>
<keyword evidence="10" id="KW-1185">Reference proteome</keyword>
<dbReference type="AlphaFoldDB" id="A0A2N3Y6F4"/>
<feature type="transmembrane region" description="Helical" evidence="7">
    <location>
        <begin position="215"/>
        <end position="234"/>
    </location>
</feature>
<dbReference type="OrthoDB" id="9781469at2"/>
<dbReference type="Pfam" id="PF07690">
    <property type="entry name" value="MFS_1"/>
    <property type="match status" value="1"/>
</dbReference>
<dbReference type="STRING" id="994479.GCA_000194155_04493"/>
<keyword evidence="6 7" id="KW-0472">Membrane</keyword>
<feature type="transmembrane region" description="Helical" evidence="7">
    <location>
        <begin position="415"/>
        <end position="436"/>
    </location>
</feature>
<feature type="transmembrane region" description="Helical" evidence="7">
    <location>
        <begin position="280"/>
        <end position="303"/>
    </location>
</feature>
<dbReference type="InterPro" id="IPR011701">
    <property type="entry name" value="MFS"/>
</dbReference>